<dbReference type="OrthoDB" id="9963776at2759"/>
<name>A0A8D2CY82_SCIVU</name>
<proteinExistence type="predicted"/>
<keyword evidence="2" id="KW-1185">Reference proteome</keyword>
<evidence type="ECO:0000313" key="2">
    <source>
        <dbReference type="Proteomes" id="UP000694564"/>
    </source>
</evidence>
<organism evidence="1 2">
    <name type="scientific">Sciurus vulgaris</name>
    <name type="common">Eurasian red squirrel</name>
    <dbReference type="NCBI Taxonomy" id="55149"/>
    <lineage>
        <taxon>Eukaryota</taxon>
        <taxon>Metazoa</taxon>
        <taxon>Chordata</taxon>
        <taxon>Craniata</taxon>
        <taxon>Vertebrata</taxon>
        <taxon>Euteleostomi</taxon>
        <taxon>Mammalia</taxon>
        <taxon>Eutheria</taxon>
        <taxon>Euarchontoglires</taxon>
        <taxon>Glires</taxon>
        <taxon>Rodentia</taxon>
        <taxon>Sciuromorpha</taxon>
        <taxon>Sciuridae</taxon>
        <taxon>Sciurinae</taxon>
        <taxon>Sciurini</taxon>
        <taxon>Sciurus</taxon>
    </lineage>
</organism>
<sequence length="81" mass="9974">MMKLWLTPWTLSPNSNLNWSILSYTLYIRHNNSFFLRNSHLPRRKLWLTNPIYACQWRLPILYLPIPPCRPRSLLWFLYLL</sequence>
<protein>
    <submittedName>
        <fullName evidence="1">Uncharacterized protein</fullName>
    </submittedName>
</protein>
<dbReference type="Proteomes" id="UP000694564">
    <property type="component" value="Chromosome 8"/>
</dbReference>
<reference evidence="1" key="2">
    <citation type="submission" date="2025-09" db="UniProtKB">
        <authorList>
            <consortium name="Ensembl"/>
        </authorList>
    </citation>
    <scope>IDENTIFICATION</scope>
</reference>
<dbReference type="GeneTree" id="ENSGT01150000288035"/>
<evidence type="ECO:0000313" key="1">
    <source>
        <dbReference type="Ensembl" id="ENSSVLP00005016511.1"/>
    </source>
</evidence>
<dbReference type="AlphaFoldDB" id="A0A8D2CY82"/>
<reference evidence="1" key="1">
    <citation type="submission" date="2025-08" db="UniProtKB">
        <authorList>
            <consortium name="Ensembl"/>
        </authorList>
    </citation>
    <scope>IDENTIFICATION</scope>
</reference>
<dbReference type="Ensembl" id="ENSSVLT00005018350.1">
    <property type="protein sequence ID" value="ENSSVLP00005016511.1"/>
    <property type="gene ID" value="ENSSVLG00005013132.1"/>
</dbReference>
<accession>A0A8D2CY82</accession>